<dbReference type="EMBL" id="CP133616">
    <property type="protein sequence ID" value="WMV28829.1"/>
    <property type="molecule type" value="Genomic_DNA"/>
</dbReference>
<evidence type="ECO:0000313" key="2">
    <source>
        <dbReference type="Proteomes" id="UP001234989"/>
    </source>
</evidence>
<protein>
    <submittedName>
        <fullName evidence="1">Uncharacterized protein</fullName>
    </submittedName>
</protein>
<sequence length="351" mass="40455">MLKFSTIVSSDSPKMDLVLMGFHVYILDKLQLKNETSLTFTNTNEVKKFYYGLLLLVTYLFDPLVQALKLIEPEETLMDMLNKATLKAPILDMVESAHEELIFLRAFLMDVLRQQMKLNKYHYLLRNVEETANKLAKSIVFFIKVEIRKVCIQVLDASLCNMTLPHIEGLINFLSNRLDIVLDCDAGSISFLMNRSRVLKEELMYLGYFVADVVQHYNMHQGLKDLMKHVLDTKYVCLLSIGGYKSAWYYMLYLSDMKQLLKFIETEVKTIIPNAPEASSYSFPKTNGLGFLQFFLGNLEELLCSKLDSVIDWNHQIGSVKEGILESSSFMKVGHCYKKRCFKGRAVHLNL</sequence>
<accession>A0AAF0QRH0</accession>
<name>A0AAF0QRH0_SOLVR</name>
<proteinExistence type="predicted"/>
<organism evidence="1 2">
    <name type="scientific">Solanum verrucosum</name>
    <dbReference type="NCBI Taxonomy" id="315347"/>
    <lineage>
        <taxon>Eukaryota</taxon>
        <taxon>Viridiplantae</taxon>
        <taxon>Streptophyta</taxon>
        <taxon>Embryophyta</taxon>
        <taxon>Tracheophyta</taxon>
        <taxon>Spermatophyta</taxon>
        <taxon>Magnoliopsida</taxon>
        <taxon>eudicotyledons</taxon>
        <taxon>Gunneridae</taxon>
        <taxon>Pentapetalae</taxon>
        <taxon>asterids</taxon>
        <taxon>lamiids</taxon>
        <taxon>Solanales</taxon>
        <taxon>Solanaceae</taxon>
        <taxon>Solanoideae</taxon>
        <taxon>Solaneae</taxon>
        <taxon>Solanum</taxon>
    </lineage>
</organism>
<reference evidence="1" key="1">
    <citation type="submission" date="2023-08" db="EMBL/GenBank/DDBJ databases">
        <title>A de novo genome assembly of Solanum verrucosum Schlechtendal, a Mexican diploid species geographically isolated from the other diploid A-genome species in potato relatives.</title>
        <authorList>
            <person name="Hosaka K."/>
        </authorList>
    </citation>
    <scope>NUCLEOTIDE SEQUENCE</scope>
    <source>
        <tissue evidence="1">Young leaves</tissue>
    </source>
</reference>
<dbReference type="AlphaFoldDB" id="A0AAF0QRH0"/>
<keyword evidence="2" id="KW-1185">Reference proteome</keyword>
<dbReference type="Proteomes" id="UP001234989">
    <property type="component" value="Chromosome 5"/>
</dbReference>
<gene>
    <name evidence="1" type="ORF">MTR67_022214</name>
</gene>
<evidence type="ECO:0000313" key="1">
    <source>
        <dbReference type="EMBL" id="WMV28829.1"/>
    </source>
</evidence>